<dbReference type="Gene3D" id="1.10.8.280">
    <property type="entry name" value="ABC transporter ATPase domain-like"/>
    <property type="match status" value="1"/>
</dbReference>
<dbReference type="OrthoDB" id="7896at2157"/>
<dbReference type="GO" id="GO:0005524">
    <property type="term" value="F:ATP binding"/>
    <property type="evidence" value="ECO:0007669"/>
    <property type="project" value="UniProtKB-UniRule"/>
</dbReference>
<feature type="domain" description="ABC transporter" evidence="15">
    <location>
        <begin position="598"/>
        <end position="940"/>
    </location>
</feature>
<keyword evidence="17" id="KW-1185">Reference proteome</keyword>
<dbReference type="CDD" id="cd03270">
    <property type="entry name" value="ABC_UvrA_I"/>
    <property type="match status" value="1"/>
</dbReference>
<dbReference type="RefSeq" id="WP_148701090.1">
    <property type="nucleotide sequence ID" value="NZ_CP007174.1"/>
</dbReference>
<dbReference type="eggNOG" id="arCOG04694">
    <property type="taxonomic scope" value="Archaea"/>
</dbReference>
<dbReference type="GO" id="GO:0009380">
    <property type="term" value="C:excinuclease repair complex"/>
    <property type="evidence" value="ECO:0007669"/>
    <property type="project" value="InterPro"/>
</dbReference>
<dbReference type="HAMAP" id="MF_00205">
    <property type="entry name" value="UvrA"/>
    <property type="match status" value="1"/>
</dbReference>
<evidence type="ECO:0000256" key="8">
    <source>
        <dbReference type="ARBA" id="ARBA00022771"/>
    </source>
</evidence>
<dbReference type="Gene3D" id="3.40.50.300">
    <property type="entry name" value="P-loop containing nucleotide triphosphate hydrolases"/>
    <property type="match status" value="2"/>
</dbReference>
<evidence type="ECO:0000256" key="2">
    <source>
        <dbReference type="ARBA" id="ARBA00022490"/>
    </source>
</evidence>
<keyword evidence="5 14" id="KW-0547">Nucleotide-binding</keyword>
<dbReference type="GO" id="GO:0005737">
    <property type="term" value="C:cytoplasm"/>
    <property type="evidence" value="ECO:0007669"/>
    <property type="project" value="UniProtKB-SubCell"/>
</dbReference>
<dbReference type="EMBL" id="CP007174">
    <property type="protein sequence ID" value="AIF84533.1"/>
    <property type="molecule type" value="Genomic_DNA"/>
</dbReference>
<dbReference type="InterPro" id="IPR013815">
    <property type="entry name" value="ATP_grasp_subdomain_1"/>
</dbReference>
<evidence type="ECO:0000256" key="14">
    <source>
        <dbReference type="HAMAP-Rule" id="MF_00205"/>
    </source>
</evidence>
<evidence type="ECO:0000256" key="4">
    <source>
        <dbReference type="ARBA" id="ARBA00022737"/>
    </source>
</evidence>
<evidence type="ECO:0000256" key="13">
    <source>
        <dbReference type="ARBA" id="ARBA00023204"/>
    </source>
</evidence>
<keyword evidence="2 14" id="KW-0963">Cytoplasm</keyword>
<evidence type="ECO:0000256" key="10">
    <source>
        <dbReference type="ARBA" id="ARBA00022840"/>
    </source>
</evidence>
<dbReference type="InterPro" id="IPR004602">
    <property type="entry name" value="UvrA"/>
</dbReference>
<dbReference type="STRING" id="1459636.NTE_02484"/>
<evidence type="ECO:0000313" key="17">
    <source>
        <dbReference type="Proteomes" id="UP000028194"/>
    </source>
</evidence>
<name>A0A075MTR4_9ARCH</name>
<dbReference type="NCBIfam" id="NF001503">
    <property type="entry name" value="PRK00349.1"/>
    <property type="match status" value="1"/>
</dbReference>
<dbReference type="HOGENOM" id="CLU_001370_0_2_2"/>
<keyword evidence="8 14" id="KW-0863">Zinc-finger</keyword>
<keyword evidence="9 14" id="KW-0862">Zinc</keyword>
<evidence type="ECO:0000313" key="16">
    <source>
        <dbReference type="EMBL" id="AIF84533.1"/>
    </source>
</evidence>
<keyword evidence="14" id="KW-0742">SOS response</keyword>
<dbReference type="GO" id="GO:0009381">
    <property type="term" value="F:excinuclease ABC activity"/>
    <property type="evidence" value="ECO:0007669"/>
    <property type="project" value="UniProtKB-UniRule"/>
</dbReference>
<dbReference type="GO" id="GO:0006289">
    <property type="term" value="P:nucleotide-excision repair"/>
    <property type="evidence" value="ECO:0007669"/>
    <property type="project" value="UniProtKB-UniRule"/>
</dbReference>
<dbReference type="Gene3D" id="1.20.1580.10">
    <property type="entry name" value="ABC transporter ATPase like domain"/>
    <property type="match status" value="2"/>
</dbReference>
<comment type="similarity">
    <text evidence="14">Belongs to the ABC transporter superfamily. UvrA family.</text>
</comment>
<dbReference type="Pfam" id="PF17755">
    <property type="entry name" value="UvrA_DNA-bind"/>
    <property type="match status" value="1"/>
</dbReference>
<organism evidence="16 17">
    <name type="scientific">Candidatus Nitrososphaera evergladensis SR1</name>
    <dbReference type="NCBI Taxonomy" id="1459636"/>
    <lineage>
        <taxon>Archaea</taxon>
        <taxon>Nitrososphaerota</taxon>
        <taxon>Nitrososphaeria</taxon>
        <taxon>Nitrososphaerales</taxon>
        <taxon>Nitrososphaeraceae</taxon>
        <taxon>Nitrososphaera</taxon>
    </lineage>
</organism>
<dbReference type="GeneID" id="41598188"/>
<evidence type="ECO:0000256" key="3">
    <source>
        <dbReference type="ARBA" id="ARBA00022723"/>
    </source>
</evidence>
<dbReference type="CDD" id="cd03271">
    <property type="entry name" value="ABC_UvrA_II"/>
    <property type="match status" value="1"/>
</dbReference>
<keyword evidence="6 14" id="KW-0227">DNA damage</keyword>
<keyword evidence="7 14" id="KW-0228">DNA excision</keyword>
<evidence type="ECO:0000256" key="12">
    <source>
        <dbReference type="ARBA" id="ARBA00023125"/>
    </source>
</evidence>
<keyword evidence="13 14" id="KW-0234">DNA repair</keyword>
<dbReference type="NCBIfam" id="TIGR00630">
    <property type="entry name" value="uvra"/>
    <property type="match status" value="1"/>
</dbReference>
<evidence type="ECO:0000256" key="9">
    <source>
        <dbReference type="ARBA" id="ARBA00022833"/>
    </source>
</evidence>
<comment type="subcellular location">
    <subcellularLocation>
        <location evidence="1 14">Cytoplasm</location>
    </subcellularLocation>
</comment>
<dbReference type="GO" id="GO:0003677">
    <property type="term" value="F:DNA binding"/>
    <property type="evidence" value="ECO:0007669"/>
    <property type="project" value="UniProtKB-UniRule"/>
</dbReference>
<dbReference type="Gene3D" id="3.30.1490.20">
    <property type="entry name" value="ATP-grasp fold, A domain"/>
    <property type="match status" value="1"/>
</dbReference>
<dbReference type="PANTHER" id="PTHR43152">
    <property type="entry name" value="UVRABC SYSTEM PROTEIN A"/>
    <property type="match status" value="1"/>
</dbReference>
<comment type="function">
    <text evidence="14">The UvrABC repair system catalyzes the recognition and processing of DNA lesions. UvrA is an ATPase and a DNA-binding protein. A damage recognition complex composed of 2 UvrA and 2 UvrB subunits scans DNA for abnormalities. When the presence of a lesion has been verified by UvrB, the UvrA molecules dissociate.</text>
</comment>
<dbReference type="InterPro" id="IPR041552">
    <property type="entry name" value="UvrA_DNA-bd"/>
</dbReference>
<dbReference type="SUPFAM" id="SSF52540">
    <property type="entry name" value="P-loop containing nucleoside triphosphate hydrolases"/>
    <property type="match status" value="2"/>
</dbReference>
<keyword evidence="11 14" id="KW-0267">Excision nuclease</keyword>
<proteinExistence type="inferred from homology"/>
<dbReference type="KEGG" id="nev:NTE_02484"/>
<dbReference type="GO" id="GO:0009432">
    <property type="term" value="P:SOS response"/>
    <property type="evidence" value="ECO:0007669"/>
    <property type="project" value="UniProtKB-UniRule"/>
</dbReference>
<dbReference type="InterPro" id="IPR017871">
    <property type="entry name" value="ABC_transporter-like_CS"/>
</dbReference>
<keyword evidence="12 14" id="KW-0238">DNA-binding</keyword>
<dbReference type="GO" id="GO:0016887">
    <property type="term" value="F:ATP hydrolysis activity"/>
    <property type="evidence" value="ECO:0007669"/>
    <property type="project" value="InterPro"/>
</dbReference>
<dbReference type="Proteomes" id="UP000028194">
    <property type="component" value="Chromosome"/>
</dbReference>
<evidence type="ECO:0000256" key="5">
    <source>
        <dbReference type="ARBA" id="ARBA00022741"/>
    </source>
</evidence>
<dbReference type="InterPro" id="IPR041102">
    <property type="entry name" value="UvrA_inter"/>
</dbReference>
<dbReference type="PROSITE" id="PS50893">
    <property type="entry name" value="ABC_TRANSPORTER_2"/>
    <property type="match status" value="1"/>
</dbReference>
<feature type="binding site" evidence="14">
    <location>
        <begin position="33"/>
        <end position="40"/>
    </location>
    <ligand>
        <name>ATP</name>
        <dbReference type="ChEBI" id="CHEBI:30616"/>
    </ligand>
</feature>
<sequence length="953" mass="105756">MAHDKIIIKGARQHNLKNINVEIPKNKLVVITGLSGSGKSTLAFDTIYAEGQRRYVESLSAYARQFLELMDKPDVDSIDGLSPAISIQQKTTSKNPRSTVGTVTEIYDYLRLLFARIGIPHCPRCGRRIASQSVDSITESVLKTAEGKSVMVLGPVVQAKKGTYEKLFDELKQEGYSRIRLDGEVTNLEDEEDEKPKVPRLDKQKKHTIEVIVDRLKPSAEEKSRLFESIQSALKVGAGTAVVSVDGKDTMYSQKNACPHCEISIGDIEPRTFSFNSPFGACQGCNGLGIKIEFDPDLIIPDKQKSILDGAIKPWMGHFATFRASMLKDVGRKYGFDLAMPVSKMTQRQLNVILYGTDENIHFKYESKYSDSRWEYNGTFEGVIPNLERTYRQTESESKREDLMQFMRERPCERCGGRRLREEALAVRIGDKSIMQVCDLSIDACYNFFQEIELSETERYIARTILKEIMSRLEFLRNVGLNYLTLNRMSATLSGGESQRIRLATQIGSNLTGVLYVLDEPTIGLHQRDNSRLIDTLKKLRDLDNTLVVVEHDEEVIRSSDWIIDIGPGAGIHGGQIVSSGTLEDIIASGDSITGAFLRGEQTAAHMHERKKPGRWIAVHGAQENNLKNIDVRFPLGCMSVVTGVSGSGKSTLVNDILFKALAGHFFGAKDRPGKHDRISGLENADKVIGIDQSPIGRTPRSNAATYVNAFTPIRELFAKTPHAREMGYTAGRFSFNVSEGRCEACEGGGVKKIEMQFLPDVYVTCDECKGRRYNSETLLVKYKGKTISDVLDMTIEEALSFFSNIPAITKKLQTLNDVGLGYLRLGQPATTMSGGEAQRIKLAAELSRRDTGKTVYILDEPTTGLHFADVSKLLHVLKRLVELGNTAIIIEHNLDVIASADWIVDLGPEGGEGGGTVVAEGTPEQISENTASYTGQYLKQKLAMDQKLVRHK</sequence>
<dbReference type="GO" id="GO:0008270">
    <property type="term" value="F:zinc ion binding"/>
    <property type="evidence" value="ECO:0007669"/>
    <property type="project" value="UniProtKB-UniRule"/>
</dbReference>
<evidence type="ECO:0000256" key="7">
    <source>
        <dbReference type="ARBA" id="ARBA00022769"/>
    </source>
</evidence>
<accession>A0A075MTR4</accession>
<keyword evidence="3 14" id="KW-0479">Metal-binding</keyword>
<evidence type="ECO:0000256" key="1">
    <source>
        <dbReference type="ARBA" id="ARBA00004496"/>
    </source>
</evidence>
<reference evidence="16 17" key="1">
    <citation type="journal article" date="2014" name="PLoS ONE">
        <title>Genome Sequence of Candidatus Nitrososphaera evergladensis from Group I.1b Enriched from Everglades Soil Reveals Novel Genomic Features of the Ammonia-Oxidizing Archaea.</title>
        <authorList>
            <person name="Zhalnina K.V."/>
            <person name="Dias R."/>
            <person name="Leonard M.T."/>
            <person name="Dorr de Quadros P."/>
            <person name="Camargo F.A."/>
            <person name="Drew J.C."/>
            <person name="Farmerie W.G."/>
            <person name="Daroub S.H."/>
            <person name="Triplett E.W."/>
        </authorList>
    </citation>
    <scope>NUCLEOTIDE SEQUENCE [LARGE SCALE GENOMIC DNA]</scope>
    <source>
        <strain evidence="16 17">SR1</strain>
    </source>
</reference>
<protein>
    <recommendedName>
        <fullName evidence="14">UvrABC system protein A</fullName>
        <shortName evidence="14">UvrA protein</shortName>
    </recommendedName>
    <alternativeName>
        <fullName evidence="14">Excinuclease ABC subunit A</fullName>
    </alternativeName>
</protein>
<dbReference type="InterPro" id="IPR003439">
    <property type="entry name" value="ABC_transporter-like_ATP-bd"/>
</dbReference>
<dbReference type="PROSITE" id="PS00211">
    <property type="entry name" value="ABC_TRANSPORTER_1"/>
    <property type="match status" value="2"/>
</dbReference>
<dbReference type="Pfam" id="PF17760">
    <property type="entry name" value="UvrA_inter"/>
    <property type="match status" value="1"/>
</dbReference>
<feature type="binding site" evidence="14">
    <location>
        <begin position="644"/>
        <end position="651"/>
    </location>
    <ligand>
        <name>ATP</name>
        <dbReference type="ChEBI" id="CHEBI:30616"/>
    </ligand>
</feature>
<dbReference type="InterPro" id="IPR027417">
    <property type="entry name" value="P-loop_NTPase"/>
</dbReference>
<gene>
    <name evidence="14" type="primary">uvrA</name>
    <name evidence="16" type="ORF">NTE_02484</name>
</gene>
<dbReference type="PANTHER" id="PTHR43152:SF3">
    <property type="entry name" value="UVRABC SYSTEM PROTEIN A"/>
    <property type="match status" value="1"/>
</dbReference>
<feature type="zinc finger region" description="C4-type" evidence="14">
    <location>
        <begin position="258"/>
        <end position="285"/>
    </location>
</feature>
<dbReference type="FunFam" id="1.20.1580.10:FF:000002">
    <property type="entry name" value="UvrABC system protein A"/>
    <property type="match status" value="1"/>
</dbReference>
<evidence type="ECO:0000259" key="15">
    <source>
        <dbReference type="PROSITE" id="PS50893"/>
    </source>
</evidence>
<comment type="subunit">
    <text evidence="14">Forms a heterotetramer with UvrB during the search for lesions.</text>
</comment>
<keyword evidence="4 14" id="KW-0677">Repeat</keyword>
<dbReference type="AlphaFoldDB" id="A0A075MTR4"/>
<feature type="zinc finger region" description="C4-type" evidence="14">
    <location>
        <begin position="743"/>
        <end position="769"/>
    </location>
</feature>
<evidence type="ECO:0000256" key="11">
    <source>
        <dbReference type="ARBA" id="ARBA00022881"/>
    </source>
</evidence>
<keyword evidence="10 14" id="KW-0067">ATP-binding</keyword>
<evidence type="ECO:0000256" key="6">
    <source>
        <dbReference type="ARBA" id="ARBA00022763"/>
    </source>
</evidence>